<dbReference type="Proteomes" id="UP000503462">
    <property type="component" value="Chromosome 2"/>
</dbReference>
<evidence type="ECO:0000313" key="5">
    <source>
        <dbReference type="Proteomes" id="UP000503462"/>
    </source>
</evidence>
<dbReference type="OrthoDB" id="64867at2759"/>
<dbReference type="CDD" id="cd09241">
    <property type="entry name" value="BRO1_ScRim20-like"/>
    <property type="match status" value="1"/>
</dbReference>
<dbReference type="Gene3D" id="1.20.120.560">
    <property type="entry name" value="alix/aip1 in complex with the ypdl late domain"/>
    <property type="match status" value="1"/>
</dbReference>
<evidence type="ECO:0000256" key="1">
    <source>
        <dbReference type="ARBA" id="ARBA00038154"/>
    </source>
</evidence>
<feature type="domain" description="BRO1" evidence="3">
    <location>
        <begin position="6"/>
        <end position="399"/>
    </location>
</feature>
<feature type="compositionally biased region" description="Low complexity" evidence="2">
    <location>
        <begin position="757"/>
        <end position="770"/>
    </location>
</feature>
<protein>
    <recommendedName>
        <fullName evidence="3">BRO1 domain-containing protein</fullName>
    </recommendedName>
</protein>
<feature type="region of interest" description="Disordered" evidence="2">
    <location>
        <begin position="748"/>
        <end position="777"/>
    </location>
</feature>
<comment type="similarity">
    <text evidence="1">Belongs to the palA/RIM20 family.</text>
</comment>
<gene>
    <name evidence="4" type="ORF">AMS68_002979</name>
</gene>
<evidence type="ECO:0000313" key="4">
    <source>
        <dbReference type="EMBL" id="QIW97461.1"/>
    </source>
</evidence>
<dbReference type="GO" id="GO:0005768">
    <property type="term" value="C:endosome"/>
    <property type="evidence" value="ECO:0007669"/>
    <property type="project" value="TreeGrafter"/>
</dbReference>
<dbReference type="EMBL" id="CP051140">
    <property type="protein sequence ID" value="QIW97461.1"/>
    <property type="molecule type" value="Genomic_DNA"/>
</dbReference>
<dbReference type="InterPro" id="IPR038499">
    <property type="entry name" value="BRO1_sf"/>
</dbReference>
<reference evidence="4 5" key="1">
    <citation type="journal article" date="2016" name="Sci. Rep.">
        <title>Peltaster fructicola genome reveals evolution from an invasive phytopathogen to an ectophytic parasite.</title>
        <authorList>
            <person name="Xu C."/>
            <person name="Chen H."/>
            <person name="Gleason M.L."/>
            <person name="Xu J.R."/>
            <person name="Liu H."/>
            <person name="Zhang R."/>
            <person name="Sun G."/>
        </authorList>
    </citation>
    <scope>NUCLEOTIDE SEQUENCE [LARGE SCALE GENOMIC DNA]</scope>
    <source>
        <strain evidence="4 5">LNHT1506</strain>
    </source>
</reference>
<accession>A0A6H0XRR9</accession>
<feature type="region of interest" description="Disordered" evidence="2">
    <location>
        <begin position="794"/>
        <end position="817"/>
    </location>
</feature>
<dbReference type="PANTHER" id="PTHR23030">
    <property type="entry name" value="PCD6 INTERACTING PROTEIN-RELATED"/>
    <property type="match status" value="1"/>
</dbReference>
<name>A0A6H0XRR9_9PEZI</name>
<dbReference type="PROSITE" id="PS51180">
    <property type="entry name" value="BRO1"/>
    <property type="match status" value="1"/>
</dbReference>
<dbReference type="InterPro" id="IPR025304">
    <property type="entry name" value="ALIX_V_dom"/>
</dbReference>
<evidence type="ECO:0000259" key="3">
    <source>
        <dbReference type="PROSITE" id="PS51180"/>
    </source>
</evidence>
<dbReference type="PANTHER" id="PTHR23030:SF39">
    <property type="entry name" value="PROGRAMMED CELL DEATH 6-INTERACTING PROTEIN"/>
    <property type="match status" value="1"/>
</dbReference>
<dbReference type="Gene3D" id="1.25.40.280">
    <property type="entry name" value="alix/aip1 like domains"/>
    <property type="match status" value="1"/>
</dbReference>
<dbReference type="Gene3D" id="1.20.140.50">
    <property type="entry name" value="alix/aip1 like domains"/>
    <property type="match status" value="1"/>
</dbReference>
<organism evidence="4 5">
    <name type="scientific">Peltaster fructicola</name>
    <dbReference type="NCBI Taxonomy" id="286661"/>
    <lineage>
        <taxon>Eukaryota</taxon>
        <taxon>Fungi</taxon>
        <taxon>Dikarya</taxon>
        <taxon>Ascomycota</taxon>
        <taxon>Pezizomycotina</taxon>
        <taxon>Dothideomycetes</taxon>
        <taxon>Dothideomycetes incertae sedis</taxon>
        <taxon>Peltaster</taxon>
    </lineage>
</organism>
<dbReference type="SMART" id="SM01041">
    <property type="entry name" value="BRO1"/>
    <property type="match status" value="1"/>
</dbReference>
<dbReference type="InterPro" id="IPR004328">
    <property type="entry name" value="BRO1_dom"/>
</dbReference>
<dbReference type="Pfam" id="PF13949">
    <property type="entry name" value="ALIX_LYPXL_bnd"/>
    <property type="match status" value="1"/>
</dbReference>
<dbReference type="Pfam" id="PF03097">
    <property type="entry name" value="BRO1"/>
    <property type="match status" value="1"/>
</dbReference>
<dbReference type="AlphaFoldDB" id="A0A6H0XRR9"/>
<evidence type="ECO:0000256" key="2">
    <source>
        <dbReference type="SAM" id="MobiDB-lite"/>
    </source>
</evidence>
<keyword evidence="5" id="KW-1185">Reference proteome</keyword>
<proteinExistence type="inferred from homology"/>
<sequence>MTTSGNILAIPFRRTHNLFLSEAISKYISSKYDQSPEVFARDLEEIDALRKDAVTALEPHNSGITKLQAYAAQLVWMTGKFPLDIGVDFIWYPALGYHTTQARAENNIRFELANVVFNLASMYSQIALASNRTTSDGLKSAANNFCAAAGTVRYLRETITPELTTNLPEDLDAVTLQSLECLMLAQAQECFWLKAVKDGLKDALIAKLAARVSDLYSDAADHATNSNSISSEWIHHTNAKHHHFAAAAQYRAACDCLEKTKYGEEVSRLRDSLNCVNEGLKEARYINKSVLNDLNGLKNRVAEDLKRAEKDNDNIYLIPEPSKAELKKLDRANMVTSKIPAEVEHSQDYLGDRGQLGRPLFVKLVPYSAHLAASMYVQRRNRTVNDNIIAELENLSQKLHETLSAWNLPGSLQALEKPLGLPPGLASHAEEVRQTRGIQKVHSTIAETDKIKSSNRDTYQEGVEFLRQEAGEDEAARRKFGTDRWPRKPARDVIPKIYEQVNSIEGYLKQADNSDRLIQDKLRDNDSLIRLLGGSDRDLEDYVPSSRRATLTAKMERDVNTLRASINEVSRLESRRRKMVDTLRAKAKDDDVTPDLLREAARLEMEHPMIPLKASEFDHLFDARLKRYDSDTEDVKMQESEQERLLARVKDANLAFQTTKKGDTSSRDRESALQRLENAYNAYRELLRDLDSSRTFYNNLSPITTRFRDDCRHFAYARRSEGQNMEAEVSNAMAGLKIQEQTTNTLQQLQASESPTKRAAAPTPIAAPKPQRVGTQPPAVYLPAAQTWQEGMPIMFAGGEGPSDASGPQTSHRRAAK</sequence>